<accession>A0A9Q8QUY4</accession>
<keyword evidence="1" id="KW-0808">Transferase</keyword>
<proteinExistence type="predicted"/>
<dbReference type="Proteomes" id="UP000829364">
    <property type="component" value="Chromosome 13"/>
</dbReference>
<dbReference type="OrthoDB" id="4917909at2759"/>
<dbReference type="KEGG" id="ptkz:JDV02_010680"/>
<dbReference type="InterPro" id="IPR000182">
    <property type="entry name" value="GNAT_dom"/>
</dbReference>
<evidence type="ECO:0000313" key="5">
    <source>
        <dbReference type="EMBL" id="UNI24967.1"/>
    </source>
</evidence>
<evidence type="ECO:0000256" key="2">
    <source>
        <dbReference type="ARBA" id="ARBA00023315"/>
    </source>
</evidence>
<sequence>MKDLQQINACQMLAMRLVNLNERRSSPFFIHPPAPPSPPSSPHHPQPHSMPVVKTRLTGPSDAAAVAALLFGLLDELWSGNGPDVESLTRTAASVLGDPTVTAALAYVVEDDDGDDNNDDEQQQQKQQKQRHQEPVGVVTINECTAIYAGGKFGEVSELYVCPRMRSRGVAPHLIDVAVELARRRGWKRLEVCAPSQPRWSRSLSFYKRNGFRELGPRLCRDV</sequence>
<dbReference type="GeneID" id="72072623"/>
<dbReference type="GO" id="GO:0016747">
    <property type="term" value="F:acyltransferase activity, transferring groups other than amino-acyl groups"/>
    <property type="evidence" value="ECO:0007669"/>
    <property type="project" value="InterPro"/>
</dbReference>
<dbReference type="SUPFAM" id="SSF55729">
    <property type="entry name" value="Acyl-CoA N-acyltransferases (Nat)"/>
    <property type="match status" value="1"/>
</dbReference>
<evidence type="ECO:0000256" key="3">
    <source>
        <dbReference type="SAM" id="MobiDB-lite"/>
    </source>
</evidence>
<feature type="compositionally biased region" description="Pro residues" evidence="3">
    <location>
        <begin position="30"/>
        <end position="44"/>
    </location>
</feature>
<feature type="domain" description="N-acetyltransferase" evidence="4">
    <location>
        <begin position="83"/>
        <end position="223"/>
    </location>
</feature>
<gene>
    <name evidence="5" type="ORF">JDV02_010680</name>
</gene>
<feature type="compositionally biased region" description="Acidic residues" evidence="3">
    <location>
        <begin position="111"/>
        <end position="122"/>
    </location>
</feature>
<organism evidence="5 6">
    <name type="scientific">Purpureocillium takamizusanense</name>
    <dbReference type="NCBI Taxonomy" id="2060973"/>
    <lineage>
        <taxon>Eukaryota</taxon>
        <taxon>Fungi</taxon>
        <taxon>Dikarya</taxon>
        <taxon>Ascomycota</taxon>
        <taxon>Pezizomycotina</taxon>
        <taxon>Sordariomycetes</taxon>
        <taxon>Hypocreomycetidae</taxon>
        <taxon>Hypocreales</taxon>
        <taxon>Ophiocordycipitaceae</taxon>
        <taxon>Purpureocillium</taxon>
    </lineage>
</organism>
<name>A0A9Q8QUY4_9HYPO</name>
<dbReference type="EMBL" id="CP086366">
    <property type="protein sequence ID" value="UNI24967.1"/>
    <property type="molecule type" value="Genomic_DNA"/>
</dbReference>
<feature type="region of interest" description="Disordered" evidence="3">
    <location>
        <begin position="111"/>
        <end position="134"/>
    </location>
</feature>
<dbReference type="InterPro" id="IPR016181">
    <property type="entry name" value="Acyl_CoA_acyltransferase"/>
</dbReference>
<evidence type="ECO:0000256" key="1">
    <source>
        <dbReference type="ARBA" id="ARBA00022679"/>
    </source>
</evidence>
<evidence type="ECO:0000259" key="4">
    <source>
        <dbReference type="PROSITE" id="PS51186"/>
    </source>
</evidence>
<evidence type="ECO:0000313" key="6">
    <source>
        <dbReference type="Proteomes" id="UP000829364"/>
    </source>
</evidence>
<feature type="region of interest" description="Disordered" evidence="3">
    <location>
        <begin position="28"/>
        <end position="51"/>
    </location>
</feature>
<reference evidence="5" key="1">
    <citation type="submission" date="2021-11" db="EMBL/GenBank/DDBJ databases">
        <title>Purpureocillium_takamizusanense_genome.</title>
        <authorList>
            <person name="Nguyen N.-H."/>
        </authorList>
    </citation>
    <scope>NUCLEOTIDE SEQUENCE</scope>
    <source>
        <strain evidence="5">PT3</strain>
    </source>
</reference>
<dbReference type="InterPro" id="IPR050832">
    <property type="entry name" value="Bact_Acetyltransf"/>
</dbReference>
<dbReference type="Pfam" id="PF00583">
    <property type="entry name" value="Acetyltransf_1"/>
    <property type="match status" value="1"/>
</dbReference>
<dbReference type="PANTHER" id="PTHR43877:SF1">
    <property type="entry name" value="ACETYLTRANSFERASE"/>
    <property type="match status" value="1"/>
</dbReference>
<dbReference type="AlphaFoldDB" id="A0A9Q8QUY4"/>
<keyword evidence="6" id="KW-1185">Reference proteome</keyword>
<dbReference type="Gene3D" id="3.40.630.30">
    <property type="match status" value="1"/>
</dbReference>
<protein>
    <recommendedName>
        <fullName evidence="4">N-acetyltransferase domain-containing protein</fullName>
    </recommendedName>
</protein>
<dbReference type="PANTHER" id="PTHR43877">
    <property type="entry name" value="AMINOALKYLPHOSPHONATE N-ACETYLTRANSFERASE-RELATED-RELATED"/>
    <property type="match status" value="1"/>
</dbReference>
<dbReference type="CDD" id="cd04301">
    <property type="entry name" value="NAT_SF"/>
    <property type="match status" value="1"/>
</dbReference>
<keyword evidence="2" id="KW-0012">Acyltransferase</keyword>
<dbReference type="PROSITE" id="PS51186">
    <property type="entry name" value="GNAT"/>
    <property type="match status" value="1"/>
</dbReference>
<dbReference type="RefSeq" id="XP_047848448.1">
    <property type="nucleotide sequence ID" value="XM_047992434.1"/>
</dbReference>